<proteinExistence type="predicted"/>
<protein>
    <submittedName>
        <fullName evidence="1">Uncharacterized protein</fullName>
    </submittedName>
</protein>
<sequence>MSPSESGRNPRLWMCMPLGQVLRNEFRSIVKPPSGLTKKIDDHH</sequence>
<evidence type="ECO:0000313" key="1">
    <source>
        <dbReference type="EMBL" id="QEG02009.1"/>
    </source>
</evidence>
<evidence type="ECO:0000313" key="2">
    <source>
        <dbReference type="Proteomes" id="UP000321353"/>
    </source>
</evidence>
<gene>
    <name evidence="1" type="ORF">Mal15_60920</name>
</gene>
<reference evidence="1 2" key="1">
    <citation type="submission" date="2019-02" db="EMBL/GenBank/DDBJ databases">
        <title>Planctomycetal bacteria perform biofilm scaping via a novel small molecule.</title>
        <authorList>
            <person name="Jeske O."/>
            <person name="Boedeker C."/>
            <person name="Wiegand S."/>
            <person name="Breitling P."/>
            <person name="Kallscheuer N."/>
            <person name="Jogler M."/>
            <person name="Rohde M."/>
            <person name="Petersen J."/>
            <person name="Medema M.H."/>
            <person name="Surup F."/>
            <person name="Jogler C."/>
        </authorList>
    </citation>
    <scope>NUCLEOTIDE SEQUENCE [LARGE SCALE GENOMIC DNA]</scope>
    <source>
        <strain evidence="1 2">Mal15</strain>
    </source>
</reference>
<dbReference type="KEGG" id="smam:Mal15_60920"/>
<dbReference type="AlphaFoldDB" id="A0A5B9ML60"/>
<dbReference type="EMBL" id="CP036264">
    <property type="protein sequence ID" value="QEG02009.1"/>
    <property type="molecule type" value="Genomic_DNA"/>
</dbReference>
<dbReference type="Proteomes" id="UP000321353">
    <property type="component" value="Chromosome"/>
</dbReference>
<organism evidence="1 2">
    <name type="scientific">Stieleria maiorica</name>
    <dbReference type="NCBI Taxonomy" id="2795974"/>
    <lineage>
        <taxon>Bacteria</taxon>
        <taxon>Pseudomonadati</taxon>
        <taxon>Planctomycetota</taxon>
        <taxon>Planctomycetia</taxon>
        <taxon>Pirellulales</taxon>
        <taxon>Pirellulaceae</taxon>
        <taxon>Stieleria</taxon>
    </lineage>
</organism>
<keyword evidence="2" id="KW-1185">Reference proteome</keyword>
<name>A0A5B9ML60_9BACT</name>
<accession>A0A5B9ML60</accession>